<protein>
    <submittedName>
        <fullName evidence="1">Uncharacterized protein</fullName>
    </submittedName>
</protein>
<evidence type="ECO:0000313" key="1">
    <source>
        <dbReference type="EMBL" id="KAJ8647180.1"/>
    </source>
</evidence>
<keyword evidence="2" id="KW-1185">Reference proteome</keyword>
<name>A0ACC2MP61_PERAE</name>
<comment type="caution">
    <text evidence="1">The sequence shown here is derived from an EMBL/GenBank/DDBJ whole genome shotgun (WGS) entry which is preliminary data.</text>
</comment>
<dbReference type="Proteomes" id="UP001234297">
    <property type="component" value="Chromosome 1"/>
</dbReference>
<gene>
    <name evidence="1" type="ORF">MRB53_000203</name>
</gene>
<evidence type="ECO:0000313" key="2">
    <source>
        <dbReference type="Proteomes" id="UP001234297"/>
    </source>
</evidence>
<organism evidence="1 2">
    <name type="scientific">Persea americana</name>
    <name type="common">Avocado</name>
    <dbReference type="NCBI Taxonomy" id="3435"/>
    <lineage>
        <taxon>Eukaryota</taxon>
        <taxon>Viridiplantae</taxon>
        <taxon>Streptophyta</taxon>
        <taxon>Embryophyta</taxon>
        <taxon>Tracheophyta</taxon>
        <taxon>Spermatophyta</taxon>
        <taxon>Magnoliopsida</taxon>
        <taxon>Magnoliidae</taxon>
        <taxon>Laurales</taxon>
        <taxon>Lauraceae</taxon>
        <taxon>Persea</taxon>
    </lineage>
</organism>
<reference evidence="1 2" key="1">
    <citation type="journal article" date="2022" name="Hortic Res">
        <title>A haplotype resolved chromosomal level avocado genome allows analysis of novel avocado genes.</title>
        <authorList>
            <person name="Nath O."/>
            <person name="Fletcher S.J."/>
            <person name="Hayward A."/>
            <person name="Shaw L.M."/>
            <person name="Masouleh A.K."/>
            <person name="Furtado A."/>
            <person name="Henry R.J."/>
            <person name="Mitter N."/>
        </authorList>
    </citation>
    <scope>NUCLEOTIDE SEQUENCE [LARGE SCALE GENOMIC DNA]</scope>
    <source>
        <strain evidence="2">cv. Hass</strain>
    </source>
</reference>
<dbReference type="EMBL" id="CM056809">
    <property type="protein sequence ID" value="KAJ8647180.1"/>
    <property type="molecule type" value="Genomic_DNA"/>
</dbReference>
<accession>A0ACC2MP61</accession>
<sequence>MGSLQILCSGFAQNTSNEGTHSGTGSVFSSRLDEVSPNGQFLPTLKRAFTYAELKTATRNFRTDAILGEGCFGTVFKGWIDEMTFAPTEAGSGTAIAVKKMNSVLQGRDEWQAEVNILGSLSHPNLVRVLEHSEEDKELLLVYEFMPRGSLENHLFSSKQQTILIL</sequence>
<proteinExistence type="predicted"/>